<geneLocation type="mitochondrion" evidence="4"/>
<name>A0A8E8U4X3_9PHAE</name>
<keyword evidence="4" id="KW-0496">Mitochondrion</keyword>
<comment type="similarity">
    <text evidence="1">Belongs to the universal ribosomal protein uS14 family.</text>
</comment>
<keyword evidence="3" id="KW-0687">Ribonucleoprotein</keyword>
<dbReference type="Pfam" id="PF00253">
    <property type="entry name" value="Ribosomal_S14"/>
    <property type="match status" value="1"/>
</dbReference>
<sequence>MSKLDNKRRKSFELLEYRRKVFQAVARTQELPYQLRWRAQFEKSKLPRQGSLSRIHNHCLETDRARAIISFYKLSRLEFRRLVSKGVFTGFRKACW</sequence>
<dbReference type="GO" id="GO:0015935">
    <property type="term" value="C:small ribosomal subunit"/>
    <property type="evidence" value="ECO:0007669"/>
    <property type="project" value="TreeGrafter"/>
</dbReference>
<dbReference type="AlphaFoldDB" id="A0A8E8U4X3"/>
<dbReference type="PANTHER" id="PTHR19836:SF19">
    <property type="entry name" value="SMALL RIBOSOMAL SUBUNIT PROTEIN US14M"/>
    <property type="match status" value="1"/>
</dbReference>
<gene>
    <name evidence="4" type="primary">rps14</name>
</gene>
<evidence type="ECO:0000313" key="4">
    <source>
        <dbReference type="EMBL" id="QWE51017.1"/>
    </source>
</evidence>
<evidence type="ECO:0000256" key="3">
    <source>
        <dbReference type="ARBA" id="ARBA00023274"/>
    </source>
</evidence>
<dbReference type="Gene3D" id="1.10.287.1480">
    <property type="match status" value="1"/>
</dbReference>
<dbReference type="InterPro" id="IPR001209">
    <property type="entry name" value="Ribosomal_uS14"/>
</dbReference>
<evidence type="ECO:0000256" key="1">
    <source>
        <dbReference type="ARBA" id="ARBA00009083"/>
    </source>
</evidence>
<dbReference type="PANTHER" id="PTHR19836">
    <property type="entry name" value="30S RIBOSOMAL PROTEIN S14"/>
    <property type="match status" value="1"/>
</dbReference>
<reference evidence="4" key="1">
    <citation type="journal article" date="2021" name="Eur. J. Phycol.">
        <title>High-throughput sequencing of the kelp Alaria (Phaeophyceae) reveals epi-endobiotic associations, including a likely phaeophycean parasite.</title>
        <authorList>
            <person name="Bringloe T.T."/>
            <person name="Sauermann R."/>
            <person name="Krause-Jensen D."/>
            <person name="Olesen B."/>
            <person name="Klimova A."/>
            <person name="Klochkova T.A."/>
            <person name="Verbruggen H."/>
        </authorList>
    </citation>
    <scope>NUCLEOTIDE SEQUENCE</scope>
</reference>
<dbReference type="GO" id="GO:0003735">
    <property type="term" value="F:structural constituent of ribosome"/>
    <property type="evidence" value="ECO:0007669"/>
    <property type="project" value="InterPro"/>
</dbReference>
<keyword evidence="2 4" id="KW-0689">Ribosomal protein</keyword>
<dbReference type="EMBL" id="MT747832">
    <property type="protein sequence ID" value="QWE51017.1"/>
    <property type="molecule type" value="Genomic_DNA"/>
</dbReference>
<evidence type="ECO:0000256" key="2">
    <source>
        <dbReference type="ARBA" id="ARBA00022980"/>
    </source>
</evidence>
<dbReference type="SUPFAM" id="SSF57716">
    <property type="entry name" value="Glucocorticoid receptor-like (DNA-binding domain)"/>
    <property type="match status" value="1"/>
</dbReference>
<protein>
    <submittedName>
        <fullName evidence="4">Ribosomal protein S14</fullName>
    </submittedName>
</protein>
<organism evidence="4">
    <name type="scientific">Phaeophyceae sp</name>
    <dbReference type="NCBI Taxonomy" id="2249243"/>
    <lineage>
        <taxon>Eukaryota</taxon>
        <taxon>Sar</taxon>
        <taxon>Stramenopiles</taxon>
        <taxon>Ochrophyta</taxon>
        <taxon>PX clade</taxon>
        <taxon>Phaeophyceae</taxon>
    </lineage>
</organism>
<accession>A0A8E8U4X3</accession>
<dbReference type="GO" id="GO:0006412">
    <property type="term" value="P:translation"/>
    <property type="evidence" value="ECO:0007669"/>
    <property type="project" value="InterPro"/>
</dbReference>
<proteinExistence type="inferred from homology"/>
<dbReference type="GO" id="GO:0005737">
    <property type="term" value="C:cytoplasm"/>
    <property type="evidence" value="ECO:0007669"/>
    <property type="project" value="UniProtKB-ARBA"/>
</dbReference>